<evidence type="ECO:0000256" key="1">
    <source>
        <dbReference type="SAM" id="MobiDB-lite"/>
    </source>
</evidence>
<evidence type="ECO:0000313" key="3">
    <source>
        <dbReference type="EMBL" id="MBB4935020.1"/>
    </source>
</evidence>
<protein>
    <submittedName>
        <fullName evidence="3">Uncharacterized protein</fullName>
    </submittedName>
</protein>
<evidence type="ECO:0000313" key="4">
    <source>
        <dbReference type="Proteomes" id="UP000523007"/>
    </source>
</evidence>
<dbReference type="AlphaFoldDB" id="A0A7W7RN35"/>
<reference evidence="3 4" key="1">
    <citation type="submission" date="2020-08" db="EMBL/GenBank/DDBJ databases">
        <title>Sequencing the genomes of 1000 actinobacteria strains.</title>
        <authorList>
            <person name="Klenk H.-P."/>
        </authorList>
    </citation>
    <scope>NUCLEOTIDE SEQUENCE [LARGE SCALE GENOMIC DNA]</scope>
    <source>
        <strain evidence="3 4">DSM 102030</strain>
    </source>
</reference>
<accession>A0A7W7RN35</accession>
<feature type="region of interest" description="Disordered" evidence="1">
    <location>
        <begin position="1"/>
        <end position="25"/>
    </location>
</feature>
<dbReference type="InterPro" id="IPR045713">
    <property type="entry name" value="DUF6069"/>
</dbReference>
<keyword evidence="4" id="KW-1185">Reference proteome</keyword>
<feature type="transmembrane region" description="Helical" evidence="2">
    <location>
        <begin position="132"/>
        <end position="152"/>
    </location>
</feature>
<organism evidence="3 4">
    <name type="scientific">Lipingzhangella halophila</name>
    <dbReference type="NCBI Taxonomy" id="1783352"/>
    <lineage>
        <taxon>Bacteria</taxon>
        <taxon>Bacillati</taxon>
        <taxon>Actinomycetota</taxon>
        <taxon>Actinomycetes</taxon>
        <taxon>Streptosporangiales</taxon>
        <taxon>Nocardiopsidaceae</taxon>
        <taxon>Lipingzhangella</taxon>
    </lineage>
</organism>
<proteinExistence type="predicted"/>
<dbReference type="EMBL" id="JACHJT010000002">
    <property type="protein sequence ID" value="MBB4935020.1"/>
    <property type="molecule type" value="Genomic_DNA"/>
</dbReference>
<feature type="transmembrane region" description="Helical" evidence="2">
    <location>
        <begin position="108"/>
        <end position="126"/>
    </location>
</feature>
<keyword evidence="2" id="KW-0472">Membrane</keyword>
<comment type="caution">
    <text evidence="3">The sequence shown here is derived from an EMBL/GenBank/DDBJ whole genome shotgun (WGS) entry which is preliminary data.</text>
</comment>
<dbReference type="Proteomes" id="UP000523007">
    <property type="component" value="Unassembled WGS sequence"/>
</dbReference>
<feature type="transmembrane region" description="Helical" evidence="2">
    <location>
        <begin position="80"/>
        <end position="101"/>
    </location>
</feature>
<keyword evidence="2" id="KW-0812">Transmembrane</keyword>
<dbReference type="Pfam" id="PF19545">
    <property type="entry name" value="DUF6069"/>
    <property type="match status" value="1"/>
</dbReference>
<evidence type="ECO:0000256" key="2">
    <source>
        <dbReference type="SAM" id="Phobius"/>
    </source>
</evidence>
<name>A0A7W7RN35_9ACTN</name>
<gene>
    <name evidence="3" type="ORF">F4561_005914</name>
</gene>
<keyword evidence="2" id="KW-1133">Transmembrane helix</keyword>
<feature type="transmembrane region" description="Helical" evidence="2">
    <location>
        <begin position="35"/>
        <end position="60"/>
    </location>
</feature>
<sequence length="170" mass="17058">MSVRESVPEPGAGTKSVSGGTAEGAMGGGRPGLSWWQAGGIAIVAATLANLAVLGIGHVLGGSFVFDEANGVHEITAWTVVQFSVAPLAIGFGAAVLLALAWIGFLRLAQVVGGALALATIAGAFMSDGDLVTQLALSVMHIVAGAAVVWALEAVRRRQMATRNAPVGTN</sequence>
<dbReference type="RefSeq" id="WP_184584813.1">
    <property type="nucleotide sequence ID" value="NZ_JACHJT010000002.1"/>
</dbReference>